<evidence type="ECO:0000256" key="5">
    <source>
        <dbReference type="ARBA" id="ARBA00023136"/>
    </source>
</evidence>
<comment type="subcellular location">
    <subcellularLocation>
        <location evidence="1">Membrane</location>
        <topology evidence="1">Multi-pass membrane protein</topology>
    </subcellularLocation>
</comment>
<dbReference type="InterPro" id="IPR044739">
    <property type="entry name" value="NRT1/PTR"/>
</dbReference>
<evidence type="ECO:0000256" key="6">
    <source>
        <dbReference type="SAM" id="Phobius"/>
    </source>
</evidence>
<reference evidence="7" key="1">
    <citation type="submission" date="2023-10" db="EMBL/GenBank/DDBJ databases">
        <title>Chromosome-level genome of the transformable northern wattle, Acacia crassicarpa.</title>
        <authorList>
            <person name="Massaro I."/>
            <person name="Sinha N.R."/>
            <person name="Poethig S."/>
            <person name="Leichty A.R."/>
        </authorList>
    </citation>
    <scope>NUCLEOTIDE SEQUENCE</scope>
    <source>
        <strain evidence="7">Acra3RX</strain>
        <tissue evidence="7">Leaf</tissue>
    </source>
</reference>
<evidence type="ECO:0008006" key="9">
    <source>
        <dbReference type="Google" id="ProtNLM"/>
    </source>
</evidence>
<evidence type="ECO:0000256" key="1">
    <source>
        <dbReference type="ARBA" id="ARBA00004141"/>
    </source>
</evidence>
<keyword evidence="5 6" id="KW-0472">Membrane</keyword>
<feature type="transmembrane region" description="Helical" evidence="6">
    <location>
        <begin position="151"/>
        <end position="170"/>
    </location>
</feature>
<name>A0AAE1JNY2_9FABA</name>
<feature type="transmembrane region" description="Helical" evidence="6">
    <location>
        <begin position="224"/>
        <end position="245"/>
    </location>
</feature>
<dbReference type="Gene3D" id="1.20.1250.20">
    <property type="entry name" value="MFS general substrate transporter like domains"/>
    <property type="match status" value="1"/>
</dbReference>
<accession>A0AAE1JNY2</accession>
<evidence type="ECO:0000256" key="4">
    <source>
        <dbReference type="ARBA" id="ARBA00022989"/>
    </source>
</evidence>
<feature type="transmembrane region" description="Helical" evidence="6">
    <location>
        <begin position="197"/>
        <end position="218"/>
    </location>
</feature>
<evidence type="ECO:0000256" key="3">
    <source>
        <dbReference type="ARBA" id="ARBA00022692"/>
    </source>
</evidence>
<organism evidence="7 8">
    <name type="scientific">Acacia crassicarpa</name>
    <name type="common">northern wattle</name>
    <dbReference type="NCBI Taxonomy" id="499986"/>
    <lineage>
        <taxon>Eukaryota</taxon>
        <taxon>Viridiplantae</taxon>
        <taxon>Streptophyta</taxon>
        <taxon>Embryophyta</taxon>
        <taxon>Tracheophyta</taxon>
        <taxon>Spermatophyta</taxon>
        <taxon>Magnoliopsida</taxon>
        <taxon>eudicotyledons</taxon>
        <taxon>Gunneridae</taxon>
        <taxon>Pentapetalae</taxon>
        <taxon>rosids</taxon>
        <taxon>fabids</taxon>
        <taxon>Fabales</taxon>
        <taxon>Fabaceae</taxon>
        <taxon>Caesalpinioideae</taxon>
        <taxon>mimosoid clade</taxon>
        <taxon>Acacieae</taxon>
        <taxon>Acacia</taxon>
    </lineage>
</organism>
<feature type="transmembrane region" description="Helical" evidence="6">
    <location>
        <begin position="500"/>
        <end position="522"/>
    </location>
</feature>
<sequence>MAMAEEKGLESVRDGYTEDGTVDLKGRQVLRSKTGTWKACSFILGYEVFEKVAYSGISANLVQYLTTKLHEGTVKSANNVNNWMASVWLTPLVGAYMADAHLGRYLTFLIAAFIYLMGMGLLTLSVSLPALRPPTCGEGVGQEECKTASSLQVGIFFCALYIIAVGTGGIKPTISTLGADQFDDFEPKEKSQKLSFFNWWMFTVFLSNLFASTFLIYVQDNVGWSLGYGLPTIGSAFSIILFLLGTRFYRHRLPKDSPITRLLQVLVASLRKWKVKVPDDPRELHELSIQEYSSNKRRMIQNTSSLRFLDKAATKTHLTSPWMLCPVSQVEETKQMIKMITIWTASLIPTVVISQGNTLFIRQGTKLDRSMGPHFEIPPASLAAFIQIFSLVTIIIYDRVIVPLTRRYTKNPRGITLLQRLGIGLVLQIIVMVTASLAERKRLSVAREKHLLGQSDKIPLSVFILLPQFSLLGVSDAFVEVGKMEFFYDQAPESMKSLGTAYQTSTVAIGHFLSSFILSTVADITQRNGDHKGWILNNLNKSHLDYYFAFLAILSFLNLVWFLVVSKFYVYNQNEVVIGEGMSSITPFEG</sequence>
<dbReference type="AlphaFoldDB" id="A0AAE1JNY2"/>
<gene>
    <name evidence="7" type="ORF">QN277_021493</name>
</gene>
<dbReference type="SUPFAM" id="SSF103473">
    <property type="entry name" value="MFS general substrate transporter"/>
    <property type="match status" value="1"/>
</dbReference>
<comment type="similarity">
    <text evidence="2">Belongs to the major facilitator superfamily. Proton-dependent oligopeptide transporter (POT/PTR) (TC 2.A.17) family.</text>
</comment>
<dbReference type="EMBL" id="JAWXYG010000005">
    <property type="protein sequence ID" value="KAK4273018.1"/>
    <property type="molecule type" value="Genomic_DNA"/>
</dbReference>
<dbReference type="InterPro" id="IPR000109">
    <property type="entry name" value="POT_fam"/>
</dbReference>
<keyword evidence="8" id="KW-1185">Reference proteome</keyword>
<dbReference type="GO" id="GO:0071916">
    <property type="term" value="F:dipeptide transmembrane transporter activity"/>
    <property type="evidence" value="ECO:0007669"/>
    <property type="project" value="InterPro"/>
</dbReference>
<feature type="transmembrane region" description="Helical" evidence="6">
    <location>
        <begin position="546"/>
        <end position="565"/>
    </location>
</feature>
<evidence type="ECO:0000313" key="7">
    <source>
        <dbReference type="EMBL" id="KAK4273018.1"/>
    </source>
</evidence>
<feature type="transmembrane region" description="Helical" evidence="6">
    <location>
        <begin position="340"/>
        <end position="360"/>
    </location>
</feature>
<dbReference type="InterPro" id="IPR036259">
    <property type="entry name" value="MFS_trans_sf"/>
</dbReference>
<keyword evidence="3 6" id="KW-0812">Transmembrane</keyword>
<dbReference type="GO" id="GO:0016020">
    <property type="term" value="C:membrane"/>
    <property type="evidence" value="ECO:0007669"/>
    <property type="project" value="UniProtKB-SubCell"/>
</dbReference>
<dbReference type="CDD" id="cd17417">
    <property type="entry name" value="MFS_NPF5"/>
    <property type="match status" value="1"/>
</dbReference>
<feature type="transmembrane region" description="Helical" evidence="6">
    <location>
        <begin position="417"/>
        <end position="438"/>
    </location>
</feature>
<keyword evidence="4 6" id="KW-1133">Transmembrane helix</keyword>
<feature type="transmembrane region" description="Helical" evidence="6">
    <location>
        <begin position="380"/>
        <end position="397"/>
    </location>
</feature>
<evidence type="ECO:0000256" key="2">
    <source>
        <dbReference type="ARBA" id="ARBA00005982"/>
    </source>
</evidence>
<dbReference type="PANTHER" id="PTHR11654">
    <property type="entry name" value="OLIGOPEPTIDE TRANSPORTER-RELATED"/>
    <property type="match status" value="1"/>
</dbReference>
<feature type="transmembrane region" description="Helical" evidence="6">
    <location>
        <begin position="105"/>
        <end position="131"/>
    </location>
</feature>
<protein>
    <recommendedName>
        <fullName evidence="9">Peptide transporter</fullName>
    </recommendedName>
</protein>
<dbReference type="Proteomes" id="UP001293593">
    <property type="component" value="Unassembled WGS sequence"/>
</dbReference>
<evidence type="ECO:0000313" key="8">
    <source>
        <dbReference type="Proteomes" id="UP001293593"/>
    </source>
</evidence>
<dbReference type="GO" id="GO:0042937">
    <property type="term" value="F:tripeptide transmembrane transporter activity"/>
    <property type="evidence" value="ECO:0007669"/>
    <property type="project" value="InterPro"/>
</dbReference>
<dbReference type="Pfam" id="PF00854">
    <property type="entry name" value="PTR2"/>
    <property type="match status" value="1"/>
</dbReference>
<comment type="caution">
    <text evidence="7">The sequence shown here is derived from an EMBL/GenBank/DDBJ whole genome shotgun (WGS) entry which is preliminary data.</text>
</comment>
<proteinExistence type="inferred from homology"/>